<sequence>MYKKIFIAVAGLLFLIFVLNYFNKANELSDSINQEAGKVEITGKIENKDDALAALKVLETNLQAATDEDIDLYISTLVPSAREATQKEMSAFFEEYDVEHTLLEFKVTKEDGTRIQVQARQKTVNKGTNKYRNHITVANHTFVKMDGEWFLEETAMSDTQFI</sequence>
<reference evidence="1" key="1">
    <citation type="journal article" date="2021" name="PeerJ">
        <title>Extensive microbial diversity within the chicken gut microbiome revealed by metagenomics and culture.</title>
        <authorList>
            <person name="Gilroy R."/>
            <person name="Ravi A."/>
            <person name="Getino M."/>
            <person name="Pursley I."/>
            <person name="Horton D.L."/>
            <person name="Alikhan N.F."/>
            <person name="Baker D."/>
            <person name="Gharbi K."/>
            <person name="Hall N."/>
            <person name="Watson M."/>
            <person name="Adriaenssens E.M."/>
            <person name="Foster-Nyarko E."/>
            <person name="Jarju S."/>
            <person name="Secka A."/>
            <person name="Antonio M."/>
            <person name="Oren A."/>
            <person name="Chaudhuri R.R."/>
            <person name="La Ragione R."/>
            <person name="Hildebrand F."/>
            <person name="Pallen M.J."/>
        </authorList>
    </citation>
    <scope>NUCLEOTIDE SEQUENCE</scope>
    <source>
        <strain evidence="1">CHK172-16539</strain>
    </source>
</reference>
<name>A0A9D2JHM6_9ENTE</name>
<dbReference type="AlphaFoldDB" id="A0A9D2JHM6"/>
<protein>
    <submittedName>
        <fullName evidence="1">Uncharacterized protein</fullName>
    </submittedName>
</protein>
<evidence type="ECO:0000313" key="1">
    <source>
        <dbReference type="EMBL" id="HIZ53771.1"/>
    </source>
</evidence>
<reference evidence="1" key="2">
    <citation type="submission" date="2021-04" db="EMBL/GenBank/DDBJ databases">
        <authorList>
            <person name="Gilroy R."/>
        </authorList>
    </citation>
    <scope>NUCLEOTIDE SEQUENCE</scope>
    <source>
        <strain evidence="1">CHK172-16539</strain>
    </source>
</reference>
<organism evidence="1 2">
    <name type="scientific">Candidatus Enterococcus avicola</name>
    <dbReference type="NCBI Taxonomy" id="2838561"/>
    <lineage>
        <taxon>Bacteria</taxon>
        <taxon>Bacillati</taxon>
        <taxon>Bacillota</taxon>
        <taxon>Bacilli</taxon>
        <taxon>Lactobacillales</taxon>
        <taxon>Enterococcaceae</taxon>
        <taxon>Enterococcus</taxon>
    </lineage>
</organism>
<dbReference type="Proteomes" id="UP000824063">
    <property type="component" value="Unassembled WGS sequence"/>
</dbReference>
<gene>
    <name evidence="1" type="ORF">IAA20_07515</name>
</gene>
<proteinExistence type="predicted"/>
<accession>A0A9D2JHM6</accession>
<dbReference type="EMBL" id="DXBN01000167">
    <property type="protein sequence ID" value="HIZ53771.1"/>
    <property type="molecule type" value="Genomic_DNA"/>
</dbReference>
<comment type="caution">
    <text evidence="1">The sequence shown here is derived from an EMBL/GenBank/DDBJ whole genome shotgun (WGS) entry which is preliminary data.</text>
</comment>
<evidence type="ECO:0000313" key="2">
    <source>
        <dbReference type="Proteomes" id="UP000824063"/>
    </source>
</evidence>